<name>A0A561EN51_9ACTN</name>
<keyword evidence="3" id="KW-1185">Reference proteome</keyword>
<keyword evidence="1" id="KW-1133">Transmembrane helix</keyword>
<comment type="caution">
    <text evidence="2">The sequence shown here is derived from an EMBL/GenBank/DDBJ whole genome shotgun (WGS) entry which is preliminary data.</text>
</comment>
<dbReference type="EMBL" id="VIVR01000001">
    <property type="protein sequence ID" value="TWE17051.1"/>
    <property type="molecule type" value="Genomic_DNA"/>
</dbReference>
<gene>
    <name evidence="2" type="ORF">FB465_2055</name>
</gene>
<reference evidence="2 3" key="1">
    <citation type="submission" date="2019-06" db="EMBL/GenBank/DDBJ databases">
        <title>Sequencing the genomes of 1000 actinobacteria strains.</title>
        <authorList>
            <person name="Klenk H.-P."/>
        </authorList>
    </citation>
    <scope>NUCLEOTIDE SEQUENCE [LARGE SCALE GENOMIC DNA]</scope>
    <source>
        <strain evidence="2 3">DSM 41649</strain>
    </source>
</reference>
<dbReference type="AlphaFoldDB" id="A0A561EN51"/>
<organism evidence="2 3">
    <name type="scientific">Kitasatospora atroaurantiaca</name>
    <dbReference type="NCBI Taxonomy" id="285545"/>
    <lineage>
        <taxon>Bacteria</taxon>
        <taxon>Bacillati</taxon>
        <taxon>Actinomycetota</taxon>
        <taxon>Actinomycetes</taxon>
        <taxon>Kitasatosporales</taxon>
        <taxon>Streptomycetaceae</taxon>
        <taxon>Kitasatospora</taxon>
    </lineage>
</organism>
<protein>
    <submittedName>
        <fullName evidence="2">Uncharacterized protein</fullName>
    </submittedName>
</protein>
<proteinExistence type="predicted"/>
<accession>A0A561EN51</accession>
<sequence length="82" mass="8982">MTITLSQYLVWLAVEITVVGLAVVAALVAKPDPEGKPVCTACGWDDEDELLPGLNGDPYCDDCRLTFADLDDDAEWRAYAYN</sequence>
<evidence type="ECO:0000313" key="2">
    <source>
        <dbReference type="EMBL" id="TWE17051.1"/>
    </source>
</evidence>
<evidence type="ECO:0000256" key="1">
    <source>
        <dbReference type="SAM" id="Phobius"/>
    </source>
</evidence>
<dbReference type="OrthoDB" id="4181618at2"/>
<dbReference type="Proteomes" id="UP000318416">
    <property type="component" value="Unassembled WGS sequence"/>
</dbReference>
<keyword evidence="1" id="KW-0472">Membrane</keyword>
<keyword evidence="1" id="KW-0812">Transmembrane</keyword>
<evidence type="ECO:0000313" key="3">
    <source>
        <dbReference type="Proteomes" id="UP000318416"/>
    </source>
</evidence>
<feature type="transmembrane region" description="Helical" evidence="1">
    <location>
        <begin position="6"/>
        <end position="28"/>
    </location>
</feature>
<dbReference type="RefSeq" id="WP_145789589.1">
    <property type="nucleotide sequence ID" value="NZ_BAAABR010000089.1"/>
</dbReference>